<evidence type="ECO:0000259" key="4">
    <source>
        <dbReference type="Pfam" id="PF02872"/>
    </source>
</evidence>
<comment type="caution">
    <text evidence="5">The sequence shown here is derived from an EMBL/GenBank/DDBJ whole genome shotgun (WGS) entry which is preliminary data.</text>
</comment>
<dbReference type="InterPro" id="IPR006179">
    <property type="entry name" value="5_nucleotidase/apyrase"/>
</dbReference>
<organism evidence="5 6">
    <name type="scientific">Catonella morbi ATCC 51271</name>
    <dbReference type="NCBI Taxonomy" id="592026"/>
    <lineage>
        <taxon>Bacteria</taxon>
        <taxon>Bacillati</taxon>
        <taxon>Bacillota</taxon>
        <taxon>Clostridia</taxon>
        <taxon>Lachnospirales</taxon>
        <taxon>Lachnospiraceae</taxon>
        <taxon>Catonella</taxon>
    </lineage>
</organism>
<dbReference type="PANTHER" id="PTHR11575">
    <property type="entry name" value="5'-NUCLEOTIDASE-RELATED"/>
    <property type="match status" value="1"/>
</dbReference>
<dbReference type="eggNOG" id="COG0737">
    <property type="taxonomic scope" value="Bacteria"/>
</dbReference>
<reference evidence="5 6" key="1">
    <citation type="submission" date="2013-06" db="EMBL/GenBank/DDBJ databases">
        <authorList>
            <person name="Weinstock G."/>
            <person name="Sodergren E."/>
            <person name="Clifton S."/>
            <person name="Fulton L."/>
            <person name="Fulton B."/>
            <person name="Courtney L."/>
            <person name="Fronick C."/>
            <person name="Harrison M."/>
            <person name="Strong C."/>
            <person name="Farmer C."/>
            <person name="Delahaunty K."/>
            <person name="Markovic C."/>
            <person name="Hall O."/>
            <person name="Minx P."/>
            <person name="Tomlinson C."/>
            <person name="Mitreva M."/>
            <person name="Nelson J."/>
            <person name="Hou S."/>
            <person name="Wollam A."/>
            <person name="Pepin K.H."/>
            <person name="Johnson M."/>
            <person name="Bhonagiri V."/>
            <person name="Nash W.E."/>
            <person name="Warren W."/>
            <person name="Chinwalla A."/>
            <person name="Mardis E.R."/>
            <person name="Wilson R.K."/>
        </authorList>
    </citation>
    <scope>NUCLEOTIDE SEQUENCE [LARGE SCALE GENOMIC DNA]</scope>
    <source>
        <strain evidence="5 6">ATCC 51271</strain>
    </source>
</reference>
<feature type="chain" id="PRO_5039753133" evidence="2">
    <location>
        <begin position="26"/>
        <end position="731"/>
    </location>
</feature>
<dbReference type="GO" id="GO:0016787">
    <property type="term" value="F:hydrolase activity"/>
    <property type="evidence" value="ECO:0007669"/>
    <property type="project" value="UniProtKB-KW"/>
</dbReference>
<dbReference type="AlphaFoldDB" id="V2Y214"/>
<protein>
    <submittedName>
        <fullName evidence="5">5'-nucleotidase protein</fullName>
    </submittedName>
</protein>
<dbReference type="SUPFAM" id="SSF55816">
    <property type="entry name" value="5'-nucleotidase (syn. UDP-sugar hydrolase), C-terminal domain"/>
    <property type="match status" value="1"/>
</dbReference>
<evidence type="ECO:0000313" key="6">
    <source>
        <dbReference type="Proteomes" id="UP000018227"/>
    </source>
</evidence>
<dbReference type="Pfam" id="PF02872">
    <property type="entry name" value="5_nucleotid_C"/>
    <property type="match status" value="1"/>
</dbReference>
<dbReference type="InterPro" id="IPR036907">
    <property type="entry name" value="5'-Nucleotdase_C_sf"/>
</dbReference>
<dbReference type="InterPro" id="IPR029052">
    <property type="entry name" value="Metallo-depent_PP-like"/>
</dbReference>
<comment type="similarity">
    <text evidence="2">Belongs to the 5'-nucleotidase family.</text>
</comment>
<dbReference type="SUPFAM" id="SSF56300">
    <property type="entry name" value="Metallo-dependent phosphatases"/>
    <property type="match status" value="1"/>
</dbReference>
<feature type="domain" description="Calcineurin-like phosphoesterase" evidence="3">
    <location>
        <begin position="215"/>
        <end position="437"/>
    </location>
</feature>
<dbReference type="Gene3D" id="3.60.21.10">
    <property type="match status" value="1"/>
</dbReference>
<keyword evidence="2" id="KW-0378">Hydrolase</keyword>
<dbReference type="RefSeq" id="WP_023355880.1">
    <property type="nucleotide sequence ID" value="NZ_KI535370.1"/>
</dbReference>
<accession>V2Y214</accession>
<feature type="domain" description="5'-Nucleotidase C-terminal" evidence="4">
    <location>
        <begin position="545"/>
        <end position="691"/>
    </location>
</feature>
<dbReference type="HOGENOM" id="CLU_005854_7_3_9"/>
<evidence type="ECO:0000313" key="5">
    <source>
        <dbReference type="EMBL" id="ESL01741.1"/>
    </source>
</evidence>
<proteinExistence type="inferred from homology"/>
<keyword evidence="1 2" id="KW-0732">Signal</keyword>
<evidence type="ECO:0000256" key="1">
    <source>
        <dbReference type="ARBA" id="ARBA00022729"/>
    </source>
</evidence>
<keyword evidence="6" id="KW-1185">Reference proteome</keyword>
<dbReference type="InterPro" id="IPR008334">
    <property type="entry name" value="5'-Nucleotdase_C"/>
</dbReference>
<dbReference type="Pfam" id="PF00149">
    <property type="entry name" value="Metallophos"/>
    <property type="match status" value="1"/>
</dbReference>
<sequence length="731" mass="80395">MRMKKVLSIALAGALVCTGTASVWAVNASKQELKLREAKLFTDAVKTAEDGNLTKGDAVVMVLNALGYKEDVNTKEDYIKLNPFADASNEYKGYLGLAYDLGFVQKADNFGEKEEISKRKLLEMVLKALNYKDAYTDTDKLAVKQGLVDESDVIDYPVTRAEAAEIILNSLNAELGDGTKTKFGEYLVKSGILSEDKLATLGVKAAVKDKEDVHIIYFNDFHGNITEEVTGKKRNMGMAKMVGYVNEFKATHPNTIVLSGGDNYQGTADSNLTFGKPVTAMMKGMNTMASAVGNHEFDWGYEKIKGWAKDGSFKYLASNIYDRKTNKPVSWAKPYMIVKKAGIKIGIIGLAHPDTPSLSKAEYVENFEFRDPVTSANEWVKYLKDGKAKEGKPDVVIALTHIDSDQNFDTKEITGNATKLANEVKGLDLVLSAHSHRSVSGKVNNVPILQAYCYGRAVGHVTLDVDKKVTSKKVKVKVKTKAGKKKAVKKSKYKIVKKTTYKVKDIATELYDANAIKDKIIKSAEADDFYNKLQAEIADQKNKVLGEATEAFTHDRSDKGSVTLLGRWACEVMAEEAKAQIAIQNGGGLRRTLEKGKITMGDLYEIMPFDNYLTTMDLKGKDIKKAIDHGIDMPSTTDGAFSGLIVEYDRTKPYGSKITKITLSDGTPLEDEKTYRVVTNDFVFGGGDGYDFSGATNVSMTIPIRDVLVAAIEKAKTITPKKVDYIKDISK</sequence>
<dbReference type="Proteomes" id="UP000018227">
    <property type="component" value="Unassembled WGS sequence"/>
</dbReference>
<feature type="signal peptide" evidence="2">
    <location>
        <begin position="1"/>
        <end position="25"/>
    </location>
</feature>
<dbReference type="CDD" id="cd00845">
    <property type="entry name" value="MPP_UshA_N_like"/>
    <property type="match status" value="1"/>
</dbReference>
<dbReference type="GO" id="GO:0009166">
    <property type="term" value="P:nucleotide catabolic process"/>
    <property type="evidence" value="ECO:0007669"/>
    <property type="project" value="InterPro"/>
</dbReference>
<evidence type="ECO:0000259" key="3">
    <source>
        <dbReference type="Pfam" id="PF00149"/>
    </source>
</evidence>
<dbReference type="EMBL" id="ACIL03000020">
    <property type="protein sequence ID" value="ESL01741.1"/>
    <property type="molecule type" value="Genomic_DNA"/>
</dbReference>
<keyword evidence="2" id="KW-0547">Nucleotide-binding</keyword>
<gene>
    <name evidence="5" type="ORF">GCWU0000282_003038</name>
</gene>
<dbReference type="Gene3D" id="3.90.780.10">
    <property type="entry name" value="5'-Nucleotidase, C-terminal domain"/>
    <property type="match status" value="1"/>
</dbReference>
<dbReference type="PRINTS" id="PR01607">
    <property type="entry name" value="APYRASEFAMLY"/>
</dbReference>
<dbReference type="STRING" id="592026.GCWU0000282_003038"/>
<dbReference type="GO" id="GO:0000166">
    <property type="term" value="F:nucleotide binding"/>
    <property type="evidence" value="ECO:0007669"/>
    <property type="project" value="UniProtKB-KW"/>
</dbReference>
<dbReference type="PANTHER" id="PTHR11575:SF24">
    <property type="entry name" value="5'-NUCLEOTIDASE"/>
    <property type="match status" value="1"/>
</dbReference>
<evidence type="ECO:0000256" key="2">
    <source>
        <dbReference type="RuleBase" id="RU362119"/>
    </source>
</evidence>
<name>V2Y214_9FIRM</name>
<dbReference type="InterPro" id="IPR004843">
    <property type="entry name" value="Calcineurin-like_PHP"/>
</dbReference>